<dbReference type="EMBL" id="CP025015">
    <property type="protein sequence ID" value="AUW47410.1"/>
    <property type="molecule type" value="Genomic_DNA"/>
</dbReference>
<protein>
    <recommendedName>
        <fullName evidence="5">ATP-grasp domain-containing protein</fullName>
    </recommendedName>
</protein>
<dbReference type="InterPro" id="IPR052032">
    <property type="entry name" value="ATP-dep_AA_Ligase"/>
</dbReference>
<dbReference type="Pfam" id="PF02655">
    <property type="entry name" value="ATP-grasp_3"/>
    <property type="match status" value="1"/>
</dbReference>
<dbReference type="SMART" id="SM01209">
    <property type="entry name" value="GARS_A"/>
    <property type="match status" value="1"/>
</dbReference>
<dbReference type="GO" id="GO:0046872">
    <property type="term" value="F:metal ion binding"/>
    <property type="evidence" value="ECO:0007669"/>
    <property type="project" value="InterPro"/>
</dbReference>
<reference evidence="6 7" key="1">
    <citation type="submission" date="2017-11" db="EMBL/GenBank/DDBJ databases">
        <title>Complete genome of Rhizobium leguminosarum Norway, an ineffective micro-symbiont.</title>
        <authorList>
            <person name="Hoffrichter A."/>
            <person name="Liang J."/>
            <person name="Brachmann A."/>
            <person name="Marin M."/>
        </authorList>
    </citation>
    <scope>NUCLEOTIDE SEQUENCE [LARGE SCALE GENOMIC DNA]</scope>
    <source>
        <strain evidence="6 7">Norway</strain>
        <plasmid evidence="7">Plasmid prln3</plasmid>
    </source>
</reference>
<evidence type="ECO:0000256" key="2">
    <source>
        <dbReference type="ARBA" id="ARBA00022741"/>
    </source>
</evidence>
<proteinExistence type="predicted"/>
<feature type="domain" description="ATP-grasp" evidence="5">
    <location>
        <begin position="118"/>
        <end position="310"/>
    </location>
</feature>
<dbReference type="RefSeq" id="WP_105009843.1">
    <property type="nucleotide sequence ID" value="NZ_CP025015.1"/>
</dbReference>
<dbReference type="GO" id="GO:0016874">
    <property type="term" value="F:ligase activity"/>
    <property type="evidence" value="ECO:0007669"/>
    <property type="project" value="UniProtKB-KW"/>
</dbReference>
<keyword evidence="6" id="KW-0614">Plasmid</keyword>
<dbReference type="PANTHER" id="PTHR43585">
    <property type="entry name" value="FUMIPYRROLE BIOSYNTHESIS PROTEIN C"/>
    <property type="match status" value="1"/>
</dbReference>
<dbReference type="GO" id="GO:0005524">
    <property type="term" value="F:ATP binding"/>
    <property type="evidence" value="ECO:0007669"/>
    <property type="project" value="UniProtKB-UniRule"/>
</dbReference>
<organism evidence="6 7">
    <name type="scientific">Rhizobium leguminosarum</name>
    <dbReference type="NCBI Taxonomy" id="384"/>
    <lineage>
        <taxon>Bacteria</taxon>
        <taxon>Pseudomonadati</taxon>
        <taxon>Pseudomonadota</taxon>
        <taxon>Alphaproteobacteria</taxon>
        <taxon>Hyphomicrobiales</taxon>
        <taxon>Rhizobiaceae</taxon>
        <taxon>Rhizobium/Agrobacterium group</taxon>
        <taxon>Rhizobium</taxon>
    </lineage>
</organism>
<dbReference type="SUPFAM" id="SSF56059">
    <property type="entry name" value="Glutathione synthetase ATP-binding domain-like"/>
    <property type="match status" value="1"/>
</dbReference>
<dbReference type="Proteomes" id="UP000238523">
    <property type="component" value="Plasmid pRLN3"/>
</dbReference>
<dbReference type="InterPro" id="IPR005479">
    <property type="entry name" value="CPAse_ATP-bd"/>
</dbReference>
<dbReference type="PANTHER" id="PTHR43585:SF2">
    <property type="entry name" value="ATP-GRASP ENZYME FSQD"/>
    <property type="match status" value="1"/>
</dbReference>
<dbReference type="PROSITE" id="PS50975">
    <property type="entry name" value="ATP_GRASP"/>
    <property type="match status" value="1"/>
</dbReference>
<dbReference type="InterPro" id="IPR040570">
    <property type="entry name" value="LAL_C2"/>
</dbReference>
<evidence type="ECO:0000256" key="1">
    <source>
        <dbReference type="ARBA" id="ARBA00022598"/>
    </source>
</evidence>
<dbReference type="InterPro" id="IPR011761">
    <property type="entry name" value="ATP-grasp"/>
</dbReference>
<accession>A0A2K9ZGT9</accession>
<keyword evidence="1" id="KW-0436">Ligase</keyword>
<keyword evidence="2 4" id="KW-0547">Nucleotide-binding</keyword>
<dbReference type="Pfam" id="PF18603">
    <property type="entry name" value="LAL_C2"/>
    <property type="match status" value="1"/>
</dbReference>
<dbReference type="PROSITE" id="PS00867">
    <property type="entry name" value="CPSASE_2"/>
    <property type="match status" value="1"/>
</dbReference>
<evidence type="ECO:0000256" key="4">
    <source>
        <dbReference type="PROSITE-ProRule" id="PRU00409"/>
    </source>
</evidence>
<keyword evidence="3 4" id="KW-0067">ATP-binding</keyword>
<evidence type="ECO:0000313" key="6">
    <source>
        <dbReference type="EMBL" id="AUW47410.1"/>
    </source>
</evidence>
<evidence type="ECO:0000256" key="3">
    <source>
        <dbReference type="ARBA" id="ARBA00022840"/>
    </source>
</evidence>
<dbReference type="AlphaFoldDB" id="A0A2K9ZGT9"/>
<gene>
    <name evidence="6" type="ORF">CUJ84_pRLN3000285</name>
</gene>
<name>A0A2K9ZGT9_RHILE</name>
<sequence>MAKRALILVEGHRTIGHLYVKEARRLGLYPITLSADPAQYAYLEEEGTEVIPVATDNVQALLHECSLLRSTHEIAGITGFSGLDESIYVTVSELCRHFRLPGPDPASIDRCNDKFNQRQLLKKAGIPMPAYRLAMDAKEVEYAAAEIGLPVVLKPAEGSGSSGVRLCRDVAELAAHTSYLLGGEHTWRSRPRILVEEFAMGTFFSANLMGSEVVAIGASEFGPPPNFVFHETVFPAPVTDEEYNRVVDLSRRCLEGLGLGWGPTNVEFRWTKQGPVVIEVNPRLAGGASPRLVQLSCGIDLIREHIKVAIGQEWDLRSRHSRTAIVRHLVPDSDGTLDWISGGARAASIQGVADVKFHVKPNARIIRRGDYTDTLGHVIAASPSLALTQEILQRAVDEVTWSITPFRTDDE</sequence>
<dbReference type="InterPro" id="IPR003806">
    <property type="entry name" value="ATP-grasp_PylC-type"/>
</dbReference>
<dbReference type="Gene3D" id="3.30.470.20">
    <property type="entry name" value="ATP-grasp fold, B domain"/>
    <property type="match status" value="1"/>
</dbReference>
<evidence type="ECO:0000259" key="5">
    <source>
        <dbReference type="PROSITE" id="PS50975"/>
    </source>
</evidence>
<geneLocation type="plasmid" evidence="7">
    <name>prln3</name>
</geneLocation>
<evidence type="ECO:0000313" key="7">
    <source>
        <dbReference type="Proteomes" id="UP000238523"/>
    </source>
</evidence>